<reference evidence="2 3" key="1">
    <citation type="submission" date="2009-02" db="EMBL/GenBank/DDBJ databases">
        <title>Sequencing of the draft genome and assembly of Dethiobacter alkaliphilus AHT 1.</title>
        <authorList>
            <consortium name="US DOE Joint Genome Institute (JGI-PGF)"/>
            <person name="Lucas S."/>
            <person name="Copeland A."/>
            <person name="Lapidus A."/>
            <person name="Glavina del Rio T."/>
            <person name="Dalin E."/>
            <person name="Tice H."/>
            <person name="Bruce D."/>
            <person name="Goodwin L."/>
            <person name="Pitluck S."/>
            <person name="Larimer F."/>
            <person name="Land M.L."/>
            <person name="Hauser L."/>
            <person name="Muyzer G."/>
        </authorList>
    </citation>
    <scope>NUCLEOTIDE SEQUENCE [LARGE SCALE GENOMIC DNA]</scope>
    <source>
        <strain evidence="2 3">AHT 1</strain>
    </source>
</reference>
<dbReference type="GO" id="GO:0008757">
    <property type="term" value="F:S-adenosylmethionine-dependent methyltransferase activity"/>
    <property type="evidence" value="ECO:0007669"/>
    <property type="project" value="InterPro"/>
</dbReference>
<dbReference type="Gene3D" id="3.40.50.150">
    <property type="entry name" value="Vaccinia Virus protein VP39"/>
    <property type="match status" value="1"/>
</dbReference>
<proteinExistence type="predicted"/>
<dbReference type="PANTHER" id="PTHR45036">
    <property type="entry name" value="METHYLTRANSFERASE LIKE 7B"/>
    <property type="match status" value="1"/>
</dbReference>
<dbReference type="PANTHER" id="PTHR45036:SF1">
    <property type="entry name" value="METHYLTRANSFERASE LIKE 7A"/>
    <property type="match status" value="1"/>
</dbReference>
<sequence length="204" mass="22846">MTEKCVQTEKIRDRYNRTAAYYDYMDKMISPALRRKALAHAKGHVLEVGVGTGANLQYYPAECKVTAIDFSPGMLKRAHTKLEQAKASVELVEMDAQNMDFADNTFDTVVSTCVFCSVPDPVKGLQEVRRVCKKEGQIILLEHVRSDNPLVGKLMDILNPVSLQLVGSNINRRTLENIDLAGITPERIEDYHGKIVKLIIAKPD</sequence>
<dbReference type="AlphaFoldDB" id="C0GKV8"/>
<protein>
    <submittedName>
        <fullName evidence="2">Methyltransferase type 11</fullName>
    </submittedName>
</protein>
<dbReference type="CDD" id="cd02440">
    <property type="entry name" value="AdoMet_MTases"/>
    <property type="match status" value="1"/>
</dbReference>
<dbReference type="SUPFAM" id="SSF53335">
    <property type="entry name" value="S-adenosyl-L-methionine-dependent methyltransferases"/>
    <property type="match status" value="1"/>
</dbReference>
<dbReference type="InterPro" id="IPR013216">
    <property type="entry name" value="Methyltransf_11"/>
</dbReference>
<name>C0GKV8_DETAL</name>
<dbReference type="Proteomes" id="UP000006443">
    <property type="component" value="Unassembled WGS sequence"/>
</dbReference>
<keyword evidence="2" id="KW-0489">Methyltransferase</keyword>
<evidence type="ECO:0000313" key="2">
    <source>
        <dbReference type="EMBL" id="EEG76040.1"/>
    </source>
</evidence>
<dbReference type="InterPro" id="IPR029063">
    <property type="entry name" value="SAM-dependent_MTases_sf"/>
</dbReference>
<keyword evidence="2" id="KW-0808">Transferase</keyword>
<evidence type="ECO:0000259" key="1">
    <source>
        <dbReference type="Pfam" id="PF08241"/>
    </source>
</evidence>
<dbReference type="GO" id="GO:0032259">
    <property type="term" value="P:methylation"/>
    <property type="evidence" value="ECO:0007669"/>
    <property type="project" value="UniProtKB-KW"/>
</dbReference>
<dbReference type="EMBL" id="ACJM01000028">
    <property type="protein sequence ID" value="EEG76040.1"/>
    <property type="molecule type" value="Genomic_DNA"/>
</dbReference>
<comment type="caution">
    <text evidence="2">The sequence shown here is derived from an EMBL/GenBank/DDBJ whole genome shotgun (WGS) entry which is preliminary data.</text>
</comment>
<keyword evidence="3" id="KW-1185">Reference proteome</keyword>
<accession>C0GKV8</accession>
<dbReference type="Pfam" id="PF08241">
    <property type="entry name" value="Methyltransf_11"/>
    <property type="match status" value="1"/>
</dbReference>
<evidence type="ECO:0000313" key="3">
    <source>
        <dbReference type="Proteomes" id="UP000006443"/>
    </source>
</evidence>
<gene>
    <name evidence="2" type="ORF">DealDRAFT_3117</name>
</gene>
<dbReference type="InterPro" id="IPR052356">
    <property type="entry name" value="Thiol_S-MT"/>
</dbReference>
<dbReference type="STRING" id="555088.DealDRAFT_3117"/>
<organism evidence="2 3">
    <name type="scientific">Dethiobacter alkaliphilus AHT 1</name>
    <dbReference type="NCBI Taxonomy" id="555088"/>
    <lineage>
        <taxon>Bacteria</taxon>
        <taxon>Bacillati</taxon>
        <taxon>Bacillota</taxon>
        <taxon>Dethiobacteria</taxon>
        <taxon>Dethiobacterales</taxon>
        <taxon>Dethiobacteraceae</taxon>
        <taxon>Dethiobacter</taxon>
    </lineage>
</organism>
<dbReference type="RefSeq" id="WP_008519218.1">
    <property type="nucleotide sequence ID" value="NZ_ACJM01000028.1"/>
</dbReference>
<feature type="domain" description="Methyltransferase type 11" evidence="1">
    <location>
        <begin position="46"/>
        <end position="140"/>
    </location>
</feature>
<dbReference type="eggNOG" id="COG2226">
    <property type="taxonomic scope" value="Bacteria"/>
</dbReference>